<dbReference type="InterPro" id="IPR019475">
    <property type="entry name" value="DNA_primase_DnaB-bd"/>
</dbReference>
<dbReference type="InterPro" id="IPR037068">
    <property type="entry name" value="DNA_primase_core_N_sf"/>
</dbReference>
<dbReference type="InterPro" id="IPR030846">
    <property type="entry name" value="DnaG_bac"/>
</dbReference>
<evidence type="ECO:0000256" key="4">
    <source>
        <dbReference type="ARBA" id="ARBA00022695"/>
    </source>
</evidence>
<evidence type="ECO:0000256" key="8">
    <source>
        <dbReference type="ARBA" id="ARBA00022833"/>
    </source>
</evidence>
<evidence type="ECO:0000313" key="18">
    <source>
        <dbReference type="Proteomes" id="UP000243528"/>
    </source>
</evidence>
<keyword evidence="1 12" id="KW-0240">DNA-directed RNA polymerase</keyword>
<evidence type="ECO:0000256" key="10">
    <source>
        <dbReference type="ARBA" id="ARBA00023125"/>
    </source>
</evidence>
<comment type="cofactor">
    <cofactor evidence="12 13 14">
        <name>Zn(2+)</name>
        <dbReference type="ChEBI" id="CHEBI:29105"/>
    </cofactor>
    <text evidence="12 13 14">Binds 1 zinc ion per monomer.</text>
</comment>
<dbReference type="InterPro" id="IPR034151">
    <property type="entry name" value="TOPRIM_DnaG_bac"/>
</dbReference>
<dbReference type="SMART" id="SM00400">
    <property type="entry name" value="ZnF_CHCC"/>
    <property type="match status" value="1"/>
</dbReference>
<evidence type="ECO:0000256" key="12">
    <source>
        <dbReference type="HAMAP-Rule" id="MF_00974"/>
    </source>
</evidence>
<evidence type="ECO:0000256" key="7">
    <source>
        <dbReference type="ARBA" id="ARBA00022771"/>
    </source>
</evidence>
<evidence type="ECO:0000256" key="14">
    <source>
        <dbReference type="PIRSR" id="PIRSR002811-1"/>
    </source>
</evidence>
<keyword evidence="11 12" id="KW-0804">Transcription</keyword>
<dbReference type="Pfam" id="PF13662">
    <property type="entry name" value="Toprim_4"/>
    <property type="match status" value="1"/>
</dbReference>
<dbReference type="EMBL" id="PYGE01000002">
    <property type="protein sequence ID" value="PSL06967.1"/>
    <property type="molecule type" value="Genomic_DNA"/>
</dbReference>
<comment type="similarity">
    <text evidence="12 13">Belongs to the DnaG primase family.</text>
</comment>
<evidence type="ECO:0000256" key="2">
    <source>
        <dbReference type="ARBA" id="ARBA00022515"/>
    </source>
</evidence>
<dbReference type="GO" id="GO:0003677">
    <property type="term" value="F:DNA binding"/>
    <property type="evidence" value="ECO:0007669"/>
    <property type="project" value="UniProtKB-KW"/>
</dbReference>
<comment type="caution">
    <text evidence="17">The sequence shown here is derived from an EMBL/GenBank/DDBJ whole genome shotgun (WGS) entry which is preliminary data.</text>
</comment>
<sequence>MVGRIRDEDIAAVRERATVDAILGEYVALRNAGGGSLKGLCPFHDEKSPSFHVTPARGMYYCFGCGEGGDVITFVQKYDQLSFAEAVERLADKVGLQLRYEESRAGSAPQQNREQRTRLIEAHRAAAEFYADALASSTEAKVGRQFLDERGFDKQAAEMFGVGYAPKGGEVLRHHLRAKGFGDDELLAAGLVAQGRNAPYDRFRGRLLWPIRDLLGDVVGFGARRLYDDDRIEAKYLNTPETPIYKKSHVLYGVDLAKKDIARTSQAVVVEGYTDVMACHLSGVTTAVATCGTAFGEDHARVLRRLLRDQDEYRGQVIFTFDGDEAGRKAALRAFEGDQRFVGQTYVAIEPAGLDPCELRQRSGDAAVRELIARHRPLFEFAIRAIVDDYDLDHPEGRTHALERAVPMVARIRDRALRDEYARRLAGWVGAPDELSVVRRVRGAAGAPDRRGNGQREAPPAGQQALGVPVHGNVDPQTLALEHEVLRVVVQRPALAGPTFDEIEPEAFLSPVYRAVHEAVTACGGCATQAGGREWVDALLAQAPDEASRHVITELAVETVPADDMALPRYVESVVLRLQEVWVSRRLVTLKARLQRTDPAAEVEVYNRLFGELMALEKYRRDLRDRGLGVS</sequence>
<dbReference type="InterPro" id="IPR006295">
    <property type="entry name" value="DNA_primase_DnaG"/>
</dbReference>
<evidence type="ECO:0000313" key="17">
    <source>
        <dbReference type="EMBL" id="PSL06967.1"/>
    </source>
</evidence>
<dbReference type="Pfam" id="PF08275">
    <property type="entry name" value="DNAG_N"/>
    <property type="match status" value="1"/>
</dbReference>
<dbReference type="SMART" id="SM00766">
    <property type="entry name" value="DnaG_DnaB_bind"/>
    <property type="match status" value="1"/>
</dbReference>
<dbReference type="GO" id="GO:0003899">
    <property type="term" value="F:DNA-directed RNA polymerase activity"/>
    <property type="evidence" value="ECO:0007669"/>
    <property type="project" value="UniProtKB-UniRule"/>
</dbReference>
<dbReference type="HAMAP" id="MF_00974">
    <property type="entry name" value="DNA_primase_DnaG"/>
    <property type="match status" value="1"/>
</dbReference>
<keyword evidence="7 12" id="KW-0863">Zinc-finger</keyword>
<dbReference type="InterPro" id="IPR036977">
    <property type="entry name" value="DNA_primase_Znf_CHC2"/>
</dbReference>
<dbReference type="InterPro" id="IPR013264">
    <property type="entry name" value="DNAG_N"/>
</dbReference>
<feature type="domain" description="Toprim" evidence="16">
    <location>
        <begin position="265"/>
        <end position="351"/>
    </location>
</feature>
<evidence type="ECO:0000256" key="13">
    <source>
        <dbReference type="PIRNR" id="PIRNR002811"/>
    </source>
</evidence>
<evidence type="ECO:0000256" key="11">
    <source>
        <dbReference type="ARBA" id="ARBA00023163"/>
    </source>
</evidence>
<dbReference type="GO" id="GO:1990077">
    <property type="term" value="C:primosome complex"/>
    <property type="evidence" value="ECO:0007669"/>
    <property type="project" value="UniProtKB-KW"/>
</dbReference>
<dbReference type="GO" id="GO:0005737">
    <property type="term" value="C:cytoplasm"/>
    <property type="evidence" value="ECO:0007669"/>
    <property type="project" value="TreeGrafter"/>
</dbReference>
<dbReference type="SMART" id="SM00493">
    <property type="entry name" value="TOPRIM"/>
    <property type="match status" value="1"/>
</dbReference>
<dbReference type="AlphaFoldDB" id="A0A2P8EC02"/>
<dbReference type="Gene3D" id="3.40.1360.10">
    <property type="match status" value="1"/>
</dbReference>
<dbReference type="Pfam" id="PF01807">
    <property type="entry name" value="Zn_ribbon_DnaG"/>
    <property type="match status" value="1"/>
</dbReference>
<evidence type="ECO:0000256" key="6">
    <source>
        <dbReference type="ARBA" id="ARBA00022723"/>
    </source>
</evidence>
<evidence type="ECO:0000256" key="9">
    <source>
        <dbReference type="ARBA" id="ARBA00022842"/>
    </source>
</evidence>
<comment type="domain">
    <text evidence="12">Contains an N-terminal zinc-binding domain, a central core domain that contains the primase activity, and a C-terminal DnaB-binding domain.</text>
</comment>
<keyword evidence="3 12" id="KW-0808">Transferase</keyword>
<gene>
    <name evidence="12" type="primary">dnaG</name>
    <name evidence="17" type="ORF">CLV30_102356</name>
</gene>
<reference evidence="17 18" key="1">
    <citation type="submission" date="2018-03" db="EMBL/GenBank/DDBJ databases">
        <title>Genomic Encyclopedia of Archaeal and Bacterial Type Strains, Phase II (KMG-II): from individual species to whole genera.</title>
        <authorList>
            <person name="Goeker M."/>
        </authorList>
    </citation>
    <scope>NUCLEOTIDE SEQUENCE [LARGE SCALE GENOMIC DNA]</scope>
    <source>
        <strain evidence="17 18">DSM 45211</strain>
    </source>
</reference>
<feature type="region of interest" description="Disordered" evidence="15">
    <location>
        <begin position="444"/>
        <end position="467"/>
    </location>
</feature>
<comment type="subunit">
    <text evidence="12">Monomer. Interacts with DnaB.</text>
</comment>
<dbReference type="GO" id="GO:0000428">
    <property type="term" value="C:DNA-directed RNA polymerase complex"/>
    <property type="evidence" value="ECO:0007669"/>
    <property type="project" value="UniProtKB-KW"/>
</dbReference>
<dbReference type="OrthoDB" id="9803773at2"/>
<dbReference type="InterPro" id="IPR050219">
    <property type="entry name" value="DnaG_primase"/>
</dbReference>
<keyword evidence="10 12" id="KW-0238">DNA-binding</keyword>
<dbReference type="Gene3D" id="3.90.980.10">
    <property type="entry name" value="DNA primase, catalytic core, N-terminal domain"/>
    <property type="match status" value="1"/>
</dbReference>
<dbReference type="GO" id="GO:0006269">
    <property type="term" value="P:DNA replication, synthesis of primer"/>
    <property type="evidence" value="ECO:0007669"/>
    <property type="project" value="UniProtKB-UniRule"/>
</dbReference>
<keyword evidence="4 12" id="KW-0548">Nucleotidyltransferase</keyword>
<dbReference type="SUPFAM" id="SSF56731">
    <property type="entry name" value="DNA primase core"/>
    <property type="match status" value="1"/>
</dbReference>
<comment type="function">
    <text evidence="12 13">RNA polymerase that catalyzes the synthesis of short RNA molecules used as primers for DNA polymerase during DNA replication.</text>
</comment>
<dbReference type="InterPro" id="IPR006171">
    <property type="entry name" value="TOPRIM_dom"/>
</dbReference>
<dbReference type="CDD" id="cd03364">
    <property type="entry name" value="TOPRIM_DnaG_primases"/>
    <property type="match status" value="1"/>
</dbReference>
<organism evidence="17 18">
    <name type="scientific">Haloactinopolyspora alba</name>
    <dbReference type="NCBI Taxonomy" id="648780"/>
    <lineage>
        <taxon>Bacteria</taxon>
        <taxon>Bacillati</taxon>
        <taxon>Actinomycetota</taxon>
        <taxon>Actinomycetes</taxon>
        <taxon>Jiangellales</taxon>
        <taxon>Jiangellaceae</taxon>
        <taxon>Haloactinopolyspora</taxon>
    </lineage>
</organism>
<feature type="zinc finger region" description="CHC2-type" evidence="12 14">
    <location>
        <begin position="41"/>
        <end position="65"/>
    </location>
</feature>
<dbReference type="Pfam" id="PF10410">
    <property type="entry name" value="DnaB_bind"/>
    <property type="match status" value="1"/>
</dbReference>
<dbReference type="SUPFAM" id="SSF57783">
    <property type="entry name" value="Zinc beta-ribbon"/>
    <property type="match status" value="1"/>
</dbReference>
<keyword evidence="18" id="KW-1185">Reference proteome</keyword>
<dbReference type="PROSITE" id="PS50880">
    <property type="entry name" value="TOPRIM"/>
    <property type="match status" value="1"/>
</dbReference>
<evidence type="ECO:0000256" key="15">
    <source>
        <dbReference type="SAM" id="MobiDB-lite"/>
    </source>
</evidence>
<proteinExistence type="inferred from homology"/>
<dbReference type="EC" id="2.7.7.101" evidence="12"/>
<protein>
    <recommendedName>
        <fullName evidence="12 13">DNA primase</fullName>
        <ecNumber evidence="12">2.7.7.101</ecNumber>
    </recommendedName>
</protein>
<dbReference type="InterPro" id="IPR002694">
    <property type="entry name" value="Znf_CHC2"/>
</dbReference>
<evidence type="ECO:0000256" key="3">
    <source>
        <dbReference type="ARBA" id="ARBA00022679"/>
    </source>
</evidence>
<keyword evidence="5 12" id="KW-0235">DNA replication</keyword>
<dbReference type="FunFam" id="3.90.580.10:FF:000001">
    <property type="entry name" value="DNA primase"/>
    <property type="match status" value="1"/>
</dbReference>
<dbReference type="GO" id="GO:0008270">
    <property type="term" value="F:zinc ion binding"/>
    <property type="evidence" value="ECO:0007669"/>
    <property type="project" value="UniProtKB-UniRule"/>
</dbReference>
<keyword evidence="2 12" id="KW-0639">Primosome</keyword>
<dbReference type="PANTHER" id="PTHR30313">
    <property type="entry name" value="DNA PRIMASE"/>
    <property type="match status" value="1"/>
</dbReference>
<dbReference type="InterPro" id="IPR013173">
    <property type="entry name" value="DNA_primase_DnaG_DnaB-bd_dom"/>
</dbReference>
<keyword evidence="9" id="KW-0460">Magnesium</keyword>
<keyword evidence="8 12" id="KW-0862">Zinc</keyword>
<dbReference type="PANTHER" id="PTHR30313:SF2">
    <property type="entry name" value="DNA PRIMASE"/>
    <property type="match status" value="1"/>
</dbReference>
<name>A0A2P8EC02_9ACTN</name>
<evidence type="ECO:0000256" key="5">
    <source>
        <dbReference type="ARBA" id="ARBA00022705"/>
    </source>
</evidence>
<dbReference type="FunFam" id="3.90.980.10:FF:000001">
    <property type="entry name" value="DNA primase"/>
    <property type="match status" value="1"/>
</dbReference>
<keyword evidence="6 12" id="KW-0479">Metal-binding</keyword>
<dbReference type="Pfam" id="PF08278">
    <property type="entry name" value="DnaG_DnaB_bind"/>
    <property type="match status" value="1"/>
</dbReference>
<dbReference type="Gene3D" id="3.90.580.10">
    <property type="entry name" value="Zinc finger, CHC2-type domain"/>
    <property type="match status" value="1"/>
</dbReference>
<evidence type="ECO:0000259" key="16">
    <source>
        <dbReference type="PROSITE" id="PS50880"/>
    </source>
</evidence>
<comment type="catalytic activity">
    <reaction evidence="12">
        <text>ssDNA + n NTP = ssDNA/pppN(pN)n-1 hybrid + (n-1) diphosphate.</text>
        <dbReference type="EC" id="2.7.7.101"/>
    </reaction>
</comment>
<accession>A0A2P8EC02</accession>
<dbReference type="RefSeq" id="WP_106535952.1">
    <property type="nucleotide sequence ID" value="NZ_ML142898.1"/>
</dbReference>
<dbReference type="NCBIfam" id="TIGR01391">
    <property type="entry name" value="dnaG"/>
    <property type="match status" value="1"/>
</dbReference>
<evidence type="ECO:0000256" key="1">
    <source>
        <dbReference type="ARBA" id="ARBA00022478"/>
    </source>
</evidence>
<dbReference type="PIRSF" id="PIRSF002811">
    <property type="entry name" value="DnaG"/>
    <property type="match status" value="1"/>
</dbReference>
<dbReference type="Proteomes" id="UP000243528">
    <property type="component" value="Unassembled WGS sequence"/>
</dbReference>